<evidence type="ECO:0000256" key="2">
    <source>
        <dbReference type="ARBA" id="ARBA00022691"/>
    </source>
</evidence>
<comment type="cofactor">
    <cofactor evidence="1">
        <name>[4Fe-4S] cluster</name>
        <dbReference type="ChEBI" id="CHEBI:49883"/>
    </cofactor>
</comment>
<dbReference type="EMBL" id="CP023247">
    <property type="protein sequence ID" value="ASZ49577.1"/>
    <property type="molecule type" value="Genomic_DNA"/>
</dbReference>
<dbReference type="PANTHER" id="PTHR43273">
    <property type="entry name" value="ANAEROBIC SULFATASE-MATURATING ENZYME HOMOLOG ASLB-RELATED"/>
    <property type="match status" value="1"/>
</dbReference>
<evidence type="ECO:0000256" key="1">
    <source>
        <dbReference type="ARBA" id="ARBA00001966"/>
    </source>
</evidence>
<evidence type="ECO:0000256" key="4">
    <source>
        <dbReference type="ARBA" id="ARBA00023004"/>
    </source>
</evidence>
<keyword evidence="3" id="KW-0479">Metal-binding</keyword>
<dbReference type="Pfam" id="PF04055">
    <property type="entry name" value="Radical_SAM"/>
    <property type="match status" value="1"/>
</dbReference>
<reference evidence="8" key="1">
    <citation type="submission" date="2017-09" db="EMBL/GenBank/DDBJ databases">
        <authorList>
            <person name="Ehlers B."/>
            <person name="Leendertz F.H."/>
        </authorList>
    </citation>
    <scope>NUCLEOTIDE SEQUENCE</scope>
    <source>
        <strain evidence="8">MAVP-26</strain>
    </source>
</reference>
<dbReference type="PROSITE" id="PS51918">
    <property type="entry name" value="RADICAL_SAM"/>
    <property type="match status" value="1"/>
</dbReference>
<dbReference type="InterPro" id="IPR007197">
    <property type="entry name" value="rSAM"/>
</dbReference>
<dbReference type="SFLD" id="SFLDF00285">
    <property type="entry name" value="anaerobic_Ser-type_sulfatase-m"/>
    <property type="match status" value="1"/>
</dbReference>
<dbReference type="InterPro" id="IPR013785">
    <property type="entry name" value="Aldolase_TIM"/>
</dbReference>
<dbReference type="InterPro" id="IPR058240">
    <property type="entry name" value="rSAM_sf"/>
</dbReference>
<dbReference type="SUPFAM" id="SSF102114">
    <property type="entry name" value="Radical SAM enzymes"/>
    <property type="match status" value="1"/>
</dbReference>
<dbReference type="NCBIfam" id="TIGR03942">
    <property type="entry name" value="sulfatase_rSAM"/>
    <property type="match status" value="1"/>
</dbReference>
<feature type="domain" description="Radical SAM core" evidence="7">
    <location>
        <begin position="4"/>
        <end position="237"/>
    </location>
</feature>
<keyword evidence="5" id="KW-0411">Iron-sulfur</keyword>
<dbReference type="CDD" id="cd01335">
    <property type="entry name" value="Radical_SAM"/>
    <property type="match status" value="1"/>
</dbReference>
<dbReference type="InterPro" id="IPR023867">
    <property type="entry name" value="Sulphatase_maturase_rSAM"/>
</dbReference>
<evidence type="ECO:0000256" key="6">
    <source>
        <dbReference type="ARBA" id="ARBA00023601"/>
    </source>
</evidence>
<dbReference type="Gene3D" id="3.20.20.70">
    <property type="entry name" value="Aldolase class I"/>
    <property type="match status" value="1"/>
</dbReference>
<dbReference type="SFLD" id="SFLDG01384">
    <property type="entry name" value="thioether_bond_formation_requi"/>
    <property type="match status" value="1"/>
</dbReference>
<evidence type="ECO:0000313" key="8">
    <source>
        <dbReference type="EMBL" id="ASZ49577.1"/>
    </source>
</evidence>
<dbReference type="InterPro" id="IPR034491">
    <property type="entry name" value="Anaerob_Ser_sulfatase-maturase"/>
</dbReference>
<dbReference type="SFLD" id="SFLDG01386">
    <property type="entry name" value="main_SPASM_domain-containing"/>
    <property type="match status" value="1"/>
</dbReference>
<dbReference type="GO" id="GO:0016491">
    <property type="term" value="F:oxidoreductase activity"/>
    <property type="evidence" value="ECO:0007669"/>
    <property type="project" value="InterPro"/>
</dbReference>
<dbReference type="Pfam" id="PF13186">
    <property type="entry name" value="SPASM"/>
    <property type="match status" value="1"/>
</dbReference>
<keyword evidence="2" id="KW-0949">S-adenosyl-L-methionine</keyword>
<dbReference type="SFLD" id="SFLDG01067">
    <property type="entry name" value="SPASM/twitch_domain_containing"/>
    <property type="match status" value="1"/>
</dbReference>
<dbReference type="NCBIfam" id="TIGR04085">
    <property type="entry name" value="rSAM_more_4Fe4S"/>
    <property type="match status" value="1"/>
</dbReference>
<dbReference type="GO" id="GO:0051536">
    <property type="term" value="F:iron-sulfur cluster binding"/>
    <property type="evidence" value="ECO:0007669"/>
    <property type="project" value="UniProtKB-KW"/>
</dbReference>
<organism evidence="8">
    <name type="scientific">Vibrio parahaemolyticus</name>
    <dbReference type="NCBI Taxonomy" id="670"/>
    <lineage>
        <taxon>Bacteria</taxon>
        <taxon>Pseudomonadati</taxon>
        <taxon>Pseudomonadota</taxon>
        <taxon>Gammaproteobacteria</taxon>
        <taxon>Vibrionales</taxon>
        <taxon>Vibrionaceae</taxon>
        <taxon>Vibrio</taxon>
    </lineage>
</organism>
<dbReference type="InterPro" id="IPR023885">
    <property type="entry name" value="4Fe4S-binding_SPASM_dom"/>
</dbReference>
<keyword evidence="4" id="KW-0408">Iron</keyword>
<sequence length="420" mass="48045">MVGVEESLMAGLHTTVKVVGSKCNYDCQYCFYLEKDLLLKSKKSMNIETLETYIKNYISSQDTPIVEFAWHGGEPTLIGIDFFEKAVEFQKQYANGKLIKNTIQTNGSKLNSDWCRFFRENNFLVGLSLDGPEWLQEKYRTKQGKSAFKESFSALKLLQKMNVEYNVLACVTKEYCKHAEAIYSFFRKNKVKHIQFSPLVESSPLETEQARGQHFGSNLIFSTDKHHTDPQKYEPIAWSVDAKEYGRFLTDVFHLWVSQDVGKVFISNFEQALTQYLGNPSPNCIHAKKCGSSYAVEANGDVYFCDHVAYPESKLGNVFETSLHEMSLNHELQFNKESRLSMRCKQCQFLSLCNGGCPKHRYLSDTGEHENVLCDGYFYFFSSVQKYLQAMTTLLAHGYPASYVMQALDGPLILTPSNKR</sequence>
<evidence type="ECO:0000259" key="7">
    <source>
        <dbReference type="PROSITE" id="PS51918"/>
    </source>
</evidence>
<protein>
    <submittedName>
        <fullName evidence="8">Anaerobic sulfatase maturase</fullName>
    </submittedName>
</protein>
<proteinExistence type="inferred from homology"/>
<dbReference type="PANTHER" id="PTHR43273:SF3">
    <property type="entry name" value="ANAEROBIC SULFATASE-MATURATING ENZYME HOMOLOG ASLB-RELATED"/>
    <property type="match status" value="1"/>
</dbReference>
<evidence type="ECO:0000256" key="3">
    <source>
        <dbReference type="ARBA" id="ARBA00022723"/>
    </source>
</evidence>
<dbReference type="GO" id="GO:0046872">
    <property type="term" value="F:metal ion binding"/>
    <property type="evidence" value="ECO:0007669"/>
    <property type="project" value="UniProtKB-KW"/>
</dbReference>
<gene>
    <name evidence="8" type="ORF">YA91_02905</name>
</gene>
<dbReference type="AlphaFoldDB" id="A0A249VZ37"/>
<name>A0A249VZ37_VIBPH</name>
<accession>A0A249VZ37</accession>
<comment type="similarity">
    <text evidence="6">Belongs to the radical SAM superfamily. Anaerobic sulfatase-maturating enzyme family.</text>
</comment>
<dbReference type="SFLD" id="SFLDG01072">
    <property type="entry name" value="dehydrogenase_like"/>
    <property type="match status" value="1"/>
</dbReference>
<dbReference type="SFLD" id="SFLDS00029">
    <property type="entry name" value="Radical_SAM"/>
    <property type="match status" value="1"/>
</dbReference>
<evidence type="ECO:0000256" key="5">
    <source>
        <dbReference type="ARBA" id="ARBA00023014"/>
    </source>
</evidence>